<protein>
    <submittedName>
        <fullName evidence="2">Uncharacterized protein</fullName>
    </submittedName>
</protein>
<gene>
    <name evidence="2" type="ORF">AAFF_G00339580</name>
</gene>
<evidence type="ECO:0000313" key="3">
    <source>
        <dbReference type="Proteomes" id="UP001221898"/>
    </source>
</evidence>
<sequence length="168" mass="18044">MADVGRPAVLTRGRLGTPERDKSGSAQRAARVHPGARLSSLLLQVWTGTETGTMRDTDVEGRRAGAFGGGEELGGGRPGPMARHSVLGPQTADFTLPTYTPRRTPTCPTPHLFSTALRVTAVLRFHGALSHIATPFPEPQMTGARRKGPTDTRRQPALSRLTLKPPHR</sequence>
<name>A0AAD7SKR2_9TELE</name>
<organism evidence="2 3">
    <name type="scientific">Aldrovandia affinis</name>
    <dbReference type="NCBI Taxonomy" id="143900"/>
    <lineage>
        <taxon>Eukaryota</taxon>
        <taxon>Metazoa</taxon>
        <taxon>Chordata</taxon>
        <taxon>Craniata</taxon>
        <taxon>Vertebrata</taxon>
        <taxon>Euteleostomi</taxon>
        <taxon>Actinopterygii</taxon>
        <taxon>Neopterygii</taxon>
        <taxon>Teleostei</taxon>
        <taxon>Notacanthiformes</taxon>
        <taxon>Halosauridae</taxon>
        <taxon>Aldrovandia</taxon>
    </lineage>
</organism>
<feature type="region of interest" description="Disordered" evidence="1">
    <location>
        <begin position="1"/>
        <end position="32"/>
    </location>
</feature>
<reference evidence="2" key="1">
    <citation type="journal article" date="2023" name="Science">
        <title>Genome structures resolve the early diversification of teleost fishes.</title>
        <authorList>
            <person name="Parey E."/>
            <person name="Louis A."/>
            <person name="Montfort J."/>
            <person name="Bouchez O."/>
            <person name="Roques C."/>
            <person name="Iampietro C."/>
            <person name="Lluch J."/>
            <person name="Castinel A."/>
            <person name="Donnadieu C."/>
            <person name="Desvignes T."/>
            <person name="Floi Bucao C."/>
            <person name="Jouanno E."/>
            <person name="Wen M."/>
            <person name="Mejri S."/>
            <person name="Dirks R."/>
            <person name="Jansen H."/>
            <person name="Henkel C."/>
            <person name="Chen W.J."/>
            <person name="Zahm M."/>
            <person name="Cabau C."/>
            <person name="Klopp C."/>
            <person name="Thompson A.W."/>
            <person name="Robinson-Rechavi M."/>
            <person name="Braasch I."/>
            <person name="Lecointre G."/>
            <person name="Bobe J."/>
            <person name="Postlethwait J.H."/>
            <person name="Berthelot C."/>
            <person name="Roest Crollius H."/>
            <person name="Guiguen Y."/>
        </authorList>
    </citation>
    <scope>NUCLEOTIDE SEQUENCE</scope>
    <source>
        <strain evidence="2">NC1722</strain>
    </source>
</reference>
<feature type="region of interest" description="Disordered" evidence="1">
    <location>
        <begin position="133"/>
        <end position="168"/>
    </location>
</feature>
<comment type="caution">
    <text evidence="2">The sequence shown here is derived from an EMBL/GenBank/DDBJ whole genome shotgun (WGS) entry which is preliminary data.</text>
</comment>
<dbReference type="Proteomes" id="UP001221898">
    <property type="component" value="Unassembled WGS sequence"/>
</dbReference>
<accession>A0AAD7SKR2</accession>
<evidence type="ECO:0000313" key="2">
    <source>
        <dbReference type="EMBL" id="KAJ8404185.1"/>
    </source>
</evidence>
<evidence type="ECO:0000256" key="1">
    <source>
        <dbReference type="SAM" id="MobiDB-lite"/>
    </source>
</evidence>
<dbReference type="AlphaFoldDB" id="A0AAD7SKR2"/>
<proteinExistence type="predicted"/>
<keyword evidence="3" id="KW-1185">Reference proteome</keyword>
<dbReference type="EMBL" id="JAINUG010000054">
    <property type="protein sequence ID" value="KAJ8404185.1"/>
    <property type="molecule type" value="Genomic_DNA"/>
</dbReference>